<reference evidence="7" key="3">
    <citation type="submission" date="2024-03" db="EMBL/GenBank/DDBJ databases">
        <title>The Genome Sequence of Enterococcus sp. DIV0242b.</title>
        <authorList>
            <consortium name="The Broad Institute Genomics Platform"/>
            <consortium name="The Broad Institute Microbial Omics Core"/>
            <consortium name="The Broad Institute Genomic Center for Infectious Diseases"/>
            <person name="Earl A."/>
            <person name="Manson A."/>
            <person name="Gilmore M."/>
            <person name="Schwartman J."/>
            <person name="Shea T."/>
            <person name="Abouelleil A."/>
            <person name="Cao P."/>
            <person name="Chapman S."/>
            <person name="Cusick C."/>
            <person name="Young S."/>
            <person name="Neafsey D."/>
            <person name="Nusbaum C."/>
            <person name="Birren B."/>
        </authorList>
    </citation>
    <scope>NUCLEOTIDE SEQUENCE</scope>
    <source>
        <strain evidence="7">9E7_DIV0242</strain>
    </source>
</reference>
<evidence type="ECO:0000313" key="7">
    <source>
        <dbReference type="EMBL" id="WYJ90500.1"/>
    </source>
</evidence>
<evidence type="ECO:0000256" key="1">
    <source>
        <dbReference type="ARBA" id="ARBA00008857"/>
    </source>
</evidence>
<keyword evidence="3" id="KW-0238">DNA-binding</keyword>
<evidence type="ECO:0000313" key="6">
    <source>
        <dbReference type="EMBL" id="OTP14465.1"/>
    </source>
</evidence>
<dbReference type="SUPFAM" id="SSF56349">
    <property type="entry name" value="DNA breaking-rejoining enzymes"/>
    <property type="match status" value="1"/>
</dbReference>
<evidence type="ECO:0000259" key="5">
    <source>
        <dbReference type="PROSITE" id="PS51898"/>
    </source>
</evidence>
<dbReference type="InterPro" id="IPR050090">
    <property type="entry name" value="Tyrosine_recombinase_XerCD"/>
</dbReference>
<dbReference type="CDD" id="cd01189">
    <property type="entry name" value="INT_ICEBs1_C_like"/>
    <property type="match status" value="1"/>
</dbReference>
<dbReference type="Pfam" id="PF14659">
    <property type="entry name" value="Phage_int_SAM_3"/>
    <property type="match status" value="1"/>
</dbReference>
<comment type="similarity">
    <text evidence="1">Belongs to the 'phage' integrase family.</text>
</comment>
<dbReference type="Gene3D" id="1.10.150.130">
    <property type="match status" value="1"/>
</dbReference>
<dbReference type="InterPro" id="IPR010998">
    <property type="entry name" value="Integrase_recombinase_N"/>
</dbReference>
<dbReference type="InterPro" id="IPR028259">
    <property type="entry name" value="AP2-like_int_N"/>
</dbReference>
<dbReference type="InterPro" id="IPR004107">
    <property type="entry name" value="Integrase_SAM-like_N"/>
</dbReference>
<dbReference type="InterPro" id="IPR002104">
    <property type="entry name" value="Integrase_catalytic"/>
</dbReference>
<keyword evidence="2" id="KW-0229">DNA integration</keyword>
<dbReference type="Gene3D" id="1.10.443.10">
    <property type="entry name" value="Intergrase catalytic core"/>
    <property type="match status" value="1"/>
</dbReference>
<dbReference type="InterPro" id="IPR011010">
    <property type="entry name" value="DNA_brk_join_enz"/>
</dbReference>
<dbReference type="InterPro" id="IPR013762">
    <property type="entry name" value="Integrase-like_cat_sf"/>
</dbReference>
<dbReference type="AlphaFoldDB" id="A0A242K4U2"/>
<feature type="domain" description="Tyr recombinase" evidence="5">
    <location>
        <begin position="166"/>
        <end position="362"/>
    </location>
</feature>
<organism evidence="6">
    <name type="scientific">Candidatus Enterococcus clewellii</name>
    <dbReference type="NCBI Taxonomy" id="1834193"/>
    <lineage>
        <taxon>Bacteria</taxon>
        <taxon>Bacillati</taxon>
        <taxon>Bacillota</taxon>
        <taxon>Bacilli</taxon>
        <taxon>Lactobacillales</taxon>
        <taxon>Enterococcaceae</taxon>
        <taxon>Enterococcus</taxon>
    </lineage>
</organism>
<protein>
    <recommendedName>
        <fullName evidence="5">Tyr recombinase domain-containing protein</fullName>
    </recommendedName>
</protein>
<dbReference type="Pfam" id="PF00589">
    <property type="entry name" value="Phage_integrase"/>
    <property type="match status" value="1"/>
</dbReference>
<dbReference type="PROSITE" id="PS51898">
    <property type="entry name" value="TYR_RECOMBINASE"/>
    <property type="match status" value="1"/>
</dbReference>
<dbReference type="PANTHER" id="PTHR30349:SF64">
    <property type="entry name" value="PROPHAGE INTEGRASE INTD-RELATED"/>
    <property type="match status" value="1"/>
</dbReference>
<proteinExistence type="inferred from homology"/>
<evidence type="ECO:0000313" key="8">
    <source>
        <dbReference type="Proteomes" id="UP000195141"/>
    </source>
</evidence>
<sequence length="394" mass="46399">MANVYKDKKKGTYYYVASLGFDDVTGKRIQKLKRGFRTRKEAVQAYNEVMNDYGKLAFKTNSTMSYKEYFETIFLPWYRGRVKERTYTNRLSSMYIHFEPFFKKKVSAISPIHIQKWQNELTKTISNAYIRNIYGLFSMSLEQACRLGMIPNNPAKTVGNVKKVRKTVEFWTKEEFEKILSTLDRSDYYEHFSFIVLWLFFMTGMRFGEAQALHWEADINFEDSSLQIEKSMFYQNSNLFYLTEPKTQASKRTIALDETTISYLKDWQEIQRENIGESIYLLSYNGLPMNKHTVRHIIHRHAKLADIHPIRIHGLRHSHASLLISMGENPLIIKDRLGHEDIKTTLGTYGHLYPNMNREVATKLANILSWEQDKAVESKKKTFQGNQYIKKEVM</sequence>
<dbReference type="PANTHER" id="PTHR30349">
    <property type="entry name" value="PHAGE INTEGRASE-RELATED"/>
    <property type="match status" value="1"/>
</dbReference>
<dbReference type="GO" id="GO:0003677">
    <property type="term" value="F:DNA binding"/>
    <property type="evidence" value="ECO:0007669"/>
    <property type="project" value="UniProtKB-KW"/>
</dbReference>
<accession>A0A242K4U2</accession>
<reference evidence="6" key="1">
    <citation type="submission" date="2017-05" db="EMBL/GenBank/DDBJ databases">
        <title>The Genome Sequence of Enterococcus sp. 9E7_DIV0242.</title>
        <authorList>
            <consortium name="The Broad Institute Genomics Platform"/>
            <consortium name="The Broad Institute Genomic Center for Infectious Diseases"/>
            <person name="Earl A."/>
            <person name="Manson A."/>
            <person name="Schwartman J."/>
            <person name="Gilmore M."/>
            <person name="Abouelleil A."/>
            <person name="Cao P."/>
            <person name="Chapman S."/>
            <person name="Cusick C."/>
            <person name="Shea T."/>
            <person name="Young S."/>
            <person name="Neafsey D."/>
            <person name="Nusbaum C."/>
            <person name="Birren B."/>
        </authorList>
    </citation>
    <scope>NUCLEOTIDE SEQUENCE [LARGE SCALE GENOMIC DNA]</scope>
    <source>
        <strain evidence="6">9E7_DIV0242</strain>
    </source>
</reference>
<keyword evidence="4" id="KW-0233">DNA recombination</keyword>
<reference evidence="7" key="2">
    <citation type="submission" date="2017-05" db="EMBL/GenBank/DDBJ databases">
        <authorList>
            <consortium name="The Broad Institute Genomics Platform"/>
            <consortium name="The Broad Institute Genomic Center for Infectious Diseases"/>
            <person name="Earl A."/>
            <person name="Manson A."/>
            <person name="Schwartman J."/>
            <person name="Gilmore M."/>
            <person name="Abouelleil A."/>
            <person name="Cao P."/>
            <person name="Chapman S."/>
            <person name="Cusick C."/>
            <person name="Shea T."/>
            <person name="Young S."/>
            <person name="Neafsey D."/>
            <person name="Nusbaum C."/>
            <person name="Birren B."/>
        </authorList>
    </citation>
    <scope>NUCLEOTIDE SEQUENCE</scope>
    <source>
        <strain evidence="7">9E7_DIV0242</strain>
    </source>
</reference>
<dbReference type="OrthoDB" id="9803188at2"/>
<evidence type="ECO:0000256" key="4">
    <source>
        <dbReference type="ARBA" id="ARBA00023172"/>
    </source>
</evidence>
<gene>
    <name evidence="7" type="ORF">A5888_002257</name>
    <name evidence="6" type="ORF">A5888_002566</name>
</gene>
<dbReference type="EMBL" id="CP147247">
    <property type="protein sequence ID" value="WYJ90500.1"/>
    <property type="molecule type" value="Genomic_DNA"/>
</dbReference>
<keyword evidence="8" id="KW-1185">Reference proteome</keyword>
<dbReference type="Pfam" id="PF14657">
    <property type="entry name" value="Arm-DNA-bind_4"/>
    <property type="match status" value="1"/>
</dbReference>
<dbReference type="EMBL" id="NGMM01000004">
    <property type="protein sequence ID" value="OTP14465.1"/>
    <property type="molecule type" value="Genomic_DNA"/>
</dbReference>
<evidence type="ECO:0000256" key="2">
    <source>
        <dbReference type="ARBA" id="ARBA00022908"/>
    </source>
</evidence>
<dbReference type="GO" id="GO:0015074">
    <property type="term" value="P:DNA integration"/>
    <property type="evidence" value="ECO:0007669"/>
    <property type="project" value="UniProtKB-KW"/>
</dbReference>
<name>A0A242K4U2_9ENTE</name>
<dbReference type="Proteomes" id="UP000195141">
    <property type="component" value="Chromosome"/>
</dbReference>
<evidence type="ECO:0000256" key="3">
    <source>
        <dbReference type="ARBA" id="ARBA00023125"/>
    </source>
</evidence>
<dbReference type="GO" id="GO:0006310">
    <property type="term" value="P:DNA recombination"/>
    <property type="evidence" value="ECO:0007669"/>
    <property type="project" value="UniProtKB-KW"/>
</dbReference>
<dbReference type="RefSeq" id="WP_086349613.1">
    <property type="nucleotide sequence ID" value="NZ_CP147247.1"/>
</dbReference>